<dbReference type="CDD" id="cd14686">
    <property type="entry name" value="bZIP"/>
    <property type="match status" value="1"/>
</dbReference>
<proteinExistence type="predicted"/>
<feature type="compositionally biased region" description="Low complexity" evidence="1">
    <location>
        <begin position="294"/>
        <end position="303"/>
    </location>
</feature>
<dbReference type="InterPro" id="IPR004827">
    <property type="entry name" value="bZIP"/>
</dbReference>
<feature type="compositionally biased region" description="Polar residues" evidence="1">
    <location>
        <begin position="319"/>
        <end position="329"/>
    </location>
</feature>
<dbReference type="InParanoid" id="A9V9J2"/>
<dbReference type="EMBL" id="CH991570">
    <property type="protein sequence ID" value="EDQ85873.1"/>
    <property type="molecule type" value="Genomic_DNA"/>
</dbReference>
<dbReference type="KEGG" id="mbr:MONBRDRAFT_28824"/>
<feature type="domain" description="BZIP" evidence="2">
    <location>
        <begin position="427"/>
        <end position="441"/>
    </location>
</feature>
<evidence type="ECO:0000313" key="4">
    <source>
        <dbReference type="Proteomes" id="UP000001357"/>
    </source>
</evidence>
<dbReference type="RefSeq" id="XP_001749352.1">
    <property type="nucleotide sequence ID" value="XM_001749300.1"/>
</dbReference>
<reference evidence="3 4" key="1">
    <citation type="journal article" date="2008" name="Nature">
        <title>The genome of the choanoflagellate Monosiga brevicollis and the origin of metazoans.</title>
        <authorList>
            <consortium name="JGI Sequencing"/>
            <person name="King N."/>
            <person name="Westbrook M.J."/>
            <person name="Young S.L."/>
            <person name="Kuo A."/>
            <person name="Abedin M."/>
            <person name="Chapman J."/>
            <person name="Fairclough S."/>
            <person name="Hellsten U."/>
            <person name="Isogai Y."/>
            <person name="Letunic I."/>
            <person name="Marr M."/>
            <person name="Pincus D."/>
            <person name="Putnam N."/>
            <person name="Rokas A."/>
            <person name="Wright K.J."/>
            <person name="Zuzow R."/>
            <person name="Dirks W."/>
            <person name="Good M."/>
            <person name="Goodstein D."/>
            <person name="Lemons D."/>
            <person name="Li W."/>
            <person name="Lyons J.B."/>
            <person name="Morris A."/>
            <person name="Nichols S."/>
            <person name="Richter D.J."/>
            <person name="Salamov A."/>
            <person name="Bork P."/>
            <person name="Lim W.A."/>
            <person name="Manning G."/>
            <person name="Miller W.T."/>
            <person name="McGinnis W."/>
            <person name="Shapiro H."/>
            <person name="Tjian R."/>
            <person name="Grigoriev I.V."/>
            <person name="Rokhsar D."/>
        </authorList>
    </citation>
    <scope>NUCLEOTIDE SEQUENCE [LARGE SCALE GENOMIC DNA]</scope>
    <source>
        <strain evidence="4">MX1 / ATCC 50154</strain>
    </source>
</reference>
<feature type="region of interest" description="Disordered" evidence="1">
    <location>
        <begin position="236"/>
        <end position="258"/>
    </location>
</feature>
<evidence type="ECO:0000256" key="1">
    <source>
        <dbReference type="SAM" id="MobiDB-lite"/>
    </source>
</evidence>
<protein>
    <recommendedName>
        <fullName evidence="2">BZIP domain-containing protein</fullName>
    </recommendedName>
</protein>
<accession>A9V9J2</accession>
<dbReference type="GeneID" id="5894566"/>
<feature type="compositionally biased region" description="Polar residues" evidence="1">
    <location>
        <begin position="279"/>
        <end position="291"/>
    </location>
</feature>
<feature type="region of interest" description="Disordered" evidence="1">
    <location>
        <begin position="1"/>
        <end position="77"/>
    </location>
</feature>
<dbReference type="Proteomes" id="UP000001357">
    <property type="component" value="Unassembled WGS sequence"/>
</dbReference>
<sequence length="547" mass="60073">MDHSHTAALTQPGCEAAVTPPQEAGPLPLPQPQAEKDLTVTPTIPSPAPPSASTTTLVPQTSWPEFSAPRPLPDLQSSAQQALQAQHQLQPSLAQNRRVVEQLQQLQALQQQQRHVHAPTSPGPPWPHNQQLQHLQHMRLLHEQQLQQQLQPPGQQPWQPLGPPPAARDNQALPLLPWTALLARPSPSPALHSPFVTAPGAGLTTSMGPTFFPHPDQAFQAWMARTREAEQPVLLQQTQGPTTPDPRQPTFYYPHSDVNPPIPTMVRLGDIIKLLNCSGGRNASQNSTADTRQQRQQQQQQQQHLDVTHPEMGPGGDPISSSSTDQLLLNSDGRPERASFATTDSLSSAGAESQSQTTYHKIPQMSAMDVLGSRSSGGTEDTAIREERGQGSIASDSRDRGLPPNWEYLCDSPALSREAQEHQVEERKIRNRRAAERYRHKQRREKDLMKDKLLQQAEQVNLRACVWSTPAVSARTCVPRVSHGRMQLRRAQGYIQQLQVENLQLRTALMTQAEGAGPLLSSPTTTAGSGLTPLPKVVSKCSASRPQ</sequence>
<dbReference type="OMA" id="QAWMART"/>
<feature type="region of interest" description="Disordered" evidence="1">
    <location>
        <begin position="516"/>
        <end position="547"/>
    </location>
</feature>
<feature type="region of interest" description="Disordered" evidence="1">
    <location>
        <begin position="279"/>
        <end position="405"/>
    </location>
</feature>
<evidence type="ECO:0000313" key="3">
    <source>
        <dbReference type="EMBL" id="EDQ85873.1"/>
    </source>
</evidence>
<dbReference type="AlphaFoldDB" id="A9V9J2"/>
<dbReference type="PROSITE" id="PS00036">
    <property type="entry name" value="BZIP_BASIC"/>
    <property type="match status" value="1"/>
</dbReference>
<feature type="compositionally biased region" description="Polar residues" evidence="1">
    <location>
        <begin position="340"/>
        <end position="359"/>
    </location>
</feature>
<organism evidence="3 4">
    <name type="scientific">Monosiga brevicollis</name>
    <name type="common">Choanoflagellate</name>
    <dbReference type="NCBI Taxonomy" id="81824"/>
    <lineage>
        <taxon>Eukaryota</taxon>
        <taxon>Choanoflagellata</taxon>
        <taxon>Craspedida</taxon>
        <taxon>Salpingoecidae</taxon>
        <taxon>Monosiga</taxon>
    </lineage>
</organism>
<keyword evidence="4" id="KW-1185">Reference proteome</keyword>
<evidence type="ECO:0000259" key="2">
    <source>
        <dbReference type="PROSITE" id="PS00036"/>
    </source>
</evidence>
<name>A9V9J2_MONBE</name>
<dbReference type="GO" id="GO:0003700">
    <property type="term" value="F:DNA-binding transcription factor activity"/>
    <property type="evidence" value="ECO:0007669"/>
    <property type="project" value="InterPro"/>
</dbReference>
<gene>
    <name evidence="3" type="ORF">MONBRDRAFT_28824</name>
</gene>